<keyword evidence="3 5" id="KW-1133">Transmembrane helix</keyword>
<dbReference type="GO" id="GO:0016020">
    <property type="term" value="C:membrane"/>
    <property type="evidence" value="ECO:0007669"/>
    <property type="project" value="UniProtKB-SubCell"/>
</dbReference>
<evidence type="ECO:0000313" key="7">
    <source>
        <dbReference type="EMBL" id="EKY29692.1"/>
    </source>
</evidence>
<dbReference type="AlphaFoldDB" id="L1QQ52"/>
<dbReference type="PANTHER" id="PTHR43027">
    <property type="entry name" value="DOXORUBICIN RESISTANCE ABC TRANSPORTER PERMEASE PROTEIN DRRC-RELATED"/>
    <property type="match status" value="1"/>
</dbReference>
<dbReference type="InterPro" id="IPR052902">
    <property type="entry name" value="ABC-2_transporter"/>
</dbReference>
<feature type="transmembrane region" description="Helical" evidence="5">
    <location>
        <begin position="184"/>
        <end position="206"/>
    </location>
</feature>
<name>L1QQ52_9CLOT</name>
<feature type="domain" description="ABC-2 type transporter transmembrane" evidence="6">
    <location>
        <begin position="21"/>
        <end position="370"/>
    </location>
</feature>
<feature type="transmembrane region" description="Helical" evidence="5">
    <location>
        <begin position="265"/>
        <end position="287"/>
    </location>
</feature>
<dbReference type="GO" id="GO:0140359">
    <property type="term" value="F:ABC-type transporter activity"/>
    <property type="evidence" value="ECO:0007669"/>
    <property type="project" value="InterPro"/>
</dbReference>
<protein>
    <submittedName>
        <fullName evidence="7">ABC-2 type transporter</fullName>
    </submittedName>
</protein>
<feature type="transmembrane region" description="Helical" evidence="5">
    <location>
        <begin position="227"/>
        <end position="253"/>
    </location>
</feature>
<dbReference type="OrthoDB" id="1864035at2"/>
<sequence length="382" mass="43032">MILISLIKKEILHFFRDKSNVATMFIFPVVLIVVMGFSLNGLMNVDKNIFENEKVYYKVNDVSEENRYLQIFKSFKENSEKNMKIEFEEILNESEGKNNVNNSLGLAFISIYEDKYNFYRSEKKESTAQKIFRSVFDEYLERYAVIDTVVKEDPSIINDVIKEEGNIIVSEEGIDSKGINSFTYYTFAELVLIILYISQITSVSAYNESFENTLTRLKVSKASDFSIILSKITLGLIVGIIQIVVVYFVSTFFLHINWGENIREIIIVLISLIVFSSILGVTISLVFKDSKTAASVINTLLIILGFLGGAYVPISLIRANEITNILCQMTPTYWANISLLSLSSGISTNYSIISIVISLELSLILLAISIISSNLKAGDNIA</sequence>
<proteinExistence type="predicted"/>
<dbReference type="eggNOG" id="COG0842">
    <property type="taxonomic scope" value="Bacteria"/>
</dbReference>
<evidence type="ECO:0000256" key="2">
    <source>
        <dbReference type="ARBA" id="ARBA00022692"/>
    </source>
</evidence>
<evidence type="ECO:0000256" key="4">
    <source>
        <dbReference type="ARBA" id="ARBA00023136"/>
    </source>
</evidence>
<evidence type="ECO:0000256" key="3">
    <source>
        <dbReference type="ARBA" id="ARBA00022989"/>
    </source>
</evidence>
<dbReference type="PANTHER" id="PTHR43027:SF1">
    <property type="entry name" value="DOXORUBICIN RESISTANCE ABC TRANSPORTER PERMEASE PROTEIN DRRC-RELATED"/>
    <property type="match status" value="1"/>
</dbReference>
<evidence type="ECO:0000256" key="1">
    <source>
        <dbReference type="ARBA" id="ARBA00004141"/>
    </source>
</evidence>
<evidence type="ECO:0000256" key="5">
    <source>
        <dbReference type="SAM" id="Phobius"/>
    </source>
</evidence>
<dbReference type="PATRIC" id="fig|545697.3.peg.100"/>
<dbReference type="RefSeq" id="WP_005209798.1">
    <property type="nucleotide sequence ID" value="NZ_KB291598.1"/>
</dbReference>
<keyword evidence="2 5" id="KW-0812">Transmembrane</keyword>
<feature type="transmembrane region" description="Helical" evidence="5">
    <location>
        <begin position="350"/>
        <end position="371"/>
    </location>
</feature>
<accession>L1QQ52</accession>
<comment type="subcellular location">
    <subcellularLocation>
        <location evidence="1">Membrane</location>
        <topology evidence="1">Multi-pass membrane protein</topology>
    </subcellularLocation>
</comment>
<dbReference type="Pfam" id="PF12698">
    <property type="entry name" value="ABC2_membrane_3"/>
    <property type="match status" value="1"/>
</dbReference>
<evidence type="ECO:0000313" key="8">
    <source>
        <dbReference type="Proteomes" id="UP000010420"/>
    </source>
</evidence>
<keyword evidence="4 5" id="KW-0472">Membrane</keyword>
<reference evidence="7 8" key="1">
    <citation type="submission" date="2012-05" db="EMBL/GenBank/DDBJ databases">
        <authorList>
            <person name="Weinstock G."/>
            <person name="Sodergren E."/>
            <person name="Lobos E.A."/>
            <person name="Fulton L."/>
            <person name="Fulton R."/>
            <person name="Courtney L."/>
            <person name="Fronick C."/>
            <person name="O'Laughlin M."/>
            <person name="Godfrey J."/>
            <person name="Wilson R.M."/>
            <person name="Miner T."/>
            <person name="Farmer C."/>
            <person name="Delehaunty K."/>
            <person name="Cordes M."/>
            <person name="Minx P."/>
            <person name="Tomlinson C."/>
            <person name="Chen J."/>
            <person name="Wollam A."/>
            <person name="Pepin K.H."/>
            <person name="Bhonagiri V."/>
            <person name="Zhang X."/>
            <person name="Suruliraj S."/>
            <person name="Warren W."/>
            <person name="Mitreva M."/>
            <person name="Mardis E.R."/>
            <person name="Wilson R.K."/>
        </authorList>
    </citation>
    <scope>NUCLEOTIDE SEQUENCE [LARGE SCALE GENOMIC DNA]</scope>
    <source>
        <strain evidence="7 8">DSM 1785</strain>
    </source>
</reference>
<dbReference type="HOGENOM" id="CLU_039483_0_3_9"/>
<dbReference type="Proteomes" id="UP000010420">
    <property type="component" value="Unassembled WGS sequence"/>
</dbReference>
<feature type="transmembrane region" description="Helical" evidence="5">
    <location>
        <begin position="294"/>
        <end position="314"/>
    </location>
</feature>
<evidence type="ECO:0000259" key="6">
    <source>
        <dbReference type="Pfam" id="PF12698"/>
    </source>
</evidence>
<dbReference type="EMBL" id="AMEZ01000003">
    <property type="protein sequence ID" value="EKY29692.1"/>
    <property type="molecule type" value="Genomic_DNA"/>
</dbReference>
<dbReference type="STRING" id="545697.HMPREF0216_00100"/>
<dbReference type="InterPro" id="IPR013525">
    <property type="entry name" value="ABC2_TM"/>
</dbReference>
<gene>
    <name evidence="7" type="ORF">HMPREF0216_00100</name>
</gene>
<organism evidence="7 8">
    <name type="scientific">Clostridium celatum DSM 1785</name>
    <dbReference type="NCBI Taxonomy" id="545697"/>
    <lineage>
        <taxon>Bacteria</taxon>
        <taxon>Bacillati</taxon>
        <taxon>Bacillota</taxon>
        <taxon>Clostridia</taxon>
        <taxon>Eubacteriales</taxon>
        <taxon>Clostridiaceae</taxon>
        <taxon>Clostridium</taxon>
    </lineage>
</organism>
<feature type="transmembrane region" description="Helical" evidence="5">
    <location>
        <begin position="21"/>
        <end position="43"/>
    </location>
</feature>
<keyword evidence="8" id="KW-1185">Reference proteome</keyword>
<comment type="caution">
    <text evidence="7">The sequence shown here is derived from an EMBL/GenBank/DDBJ whole genome shotgun (WGS) entry which is preliminary data.</text>
</comment>